<dbReference type="SUPFAM" id="SSF88713">
    <property type="entry name" value="Glycoside hydrolase/deacetylase"/>
    <property type="match status" value="1"/>
</dbReference>
<dbReference type="SUPFAM" id="SSF74650">
    <property type="entry name" value="Galactose mutarotase-like"/>
    <property type="match status" value="1"/>
</dbReference>
<dbReference type="Pfam" id="PF09094">
    <property type="entry name" value="AmyA-A_glucT_m"/>
    <property type="match status" value="1"/>
</dbReference>
<evidence type="ECO:0000256" key="2">
    <source>
        <dbReference type="ARBA" id="ARBA00023277"/>
    </source>
</evidence>
<protein>
    <submittedName>
        <fullName evidence="6">DUF1926 domain-containing protein</fullName>
    </submittedName>
</protein>
<dbReference type="InterPro" id="IPR011330">
    <property type="entry name" value="Glyco_hydro/deAcase_b/a-brl"/>
</dbReference>
<organism evidence="6 7">
    <name type="scientific">Candidatus Nitronauta litoralis</name>
    <dbReference type="NCBI Taxonomy" id="2705533"/>
    <lineage>
        <taxon>Bacteria</taxon>
        <taxon>Pseudomonadati</taxon>
        <taxon>Nitrospinota/Tectimicrobiota group</taxon>
        <taxon>Nitrospinota</taxon>
        <taxon>Nitrospinia</taxon>
        <taxon>Nitrospinales</taxon>
        <taxon>Nitrospinaceae</taxon>
        <taxon>Candidatus Nitronauta</taxon>
    </lineage>
</organism>
<dbReference type="Gene3D" id="3.20.110.20">
    <property type="match status" value="1"/>
</dbReference>
<feature type="domain" description="Glycoside hydrolase family 57 N-terminal" evidence="3">
    <location>
        <begin position="10"/>
        <end position="272"/>
    </location>
</feature>
<dbReference type="InterPro" id="IPR015178">
    <property type="entry name" value="A-amylase/a-glucTrfase_central"/>
</dbReference>
<evidence type="ECO:0000259" key="5">
    <source>
        <dbReference type="Pfam" id="PF09095"/>
    </source>
</evidence>
<keyword evidence="2" id="KW-0119">Carbohydrate metabolism</keyword>
<reference evidence="6 7" key="1">
    <citation type="submission" date="2020-02" db="EMBL/GenBank/DDBJ databases">
        <title>Genomic and physiological characterization of two novel Nitrospinaceae genera.</title>
        <authorList>
            <person name="Mueller A.J."/>
            <person name="Jung M.-Y."/>
            <person name="Strachan C.R."/>
            <person name="Herbold C.W."/>
            <person name="Kirkegaard R.H."/>
            <person name="Daims H."/>
        </authorList>
    </citation>
    <scope>NUCLEOTIDE SEQUENCE [LARGE SCALE GENOMIC DNA]</scope>
    <source>
        <strain evidence="6">EB</strain>
    </source>
</reference>
<dbReference type="EMBL" id="CP048685">
    <property type="protein sequence ID" value="QPJ61264.1"/>
    <property type="molecule type" value="Genomic_DNA"/>
</dbReference>
<dbReference type="KEGG" id="nli:G3M70_04925"/>
<dbReference type="GO" id="GO:0005975">
    <property type="term" value="P:carbohydrate metabolic process"/>
    <property type="evidence" value="ECO:0007669"/>
    <property type="project" value="InterPro"/>
</dbReference>
<dbReference type="Proteomes" id="UP000594688">
    <property type="component" value="Chromosome"/>
</dbReference>
<dbReference type="GO" id="GO:0030246">
    <property type="term" value="F:carbohydrate binding"/>
    <property type="evidence" value="ECO:0007669"/>
    <property type="project" value="InterPro"/>
</dbReference>
<dbReference type="InterPro" id="IPR052046">
    <property type="entry name" value="GH57_Enzymes"/>
</dbReference>
<feature type="domain" description="Alpha-amylase/4-alpha-glucanotransferase central" evidence="4">
    <location>
        <begin position="316"/>
        <end position="395"/>
    </location>
</feature>
<dbReference type="Gene3D" id="2.70.98.10">
    <property type="match status" value="1"/>
</dbReference>
<dbReference type="InterPro" id="IPR015179">
    <property type="entry name" value="A-amylase/a-glucTrfase_C"/>
</dbReference>
<dbReference type="CDD" id="cd10793">
    <property type="entry name" value="GH57N_TLGT_like"/>
    <property type="match status" value="1"/>
</dbReference>
<evidence type="ECO:0000313" key="7">
    <source>
        <dbReference type="Proteomes" id="UP000594688"/>
    </source>
</evidence>
<dbReference type="SUPFAM" id="SSF88688">
    <property type="entry name" value="Families 57/38 glycoside transferase middle domain"/>
    <property type="match status" value="1"/>
</dbReference>
<dbReference type="InterPro" id="IPR014718">
    <property type="entry name" value="GH-type_carb-bd"/>
</dbReference>
<comment type="similarity">
    <text evidence="1">Belongs to the glycosyl hydrolase 57 family.</text>
</comment>
<proteinExistence type="inferred from homology"/>
<dbReference type="InterPro" id="IPR028995">
    <property type="entry name" value="Glyco_hydro_57/38_cen_sf"/>
</dbReference>
<feature type="domain" description="Alpha-amylase/4-alpha-glucanotransferase C-terminal" evidence="5">
    <location>
        <begin position="411"/>
        <end position="699"/>
    </location>
</feature>
<dbReference type="AlphaFoldDB" id="A0A7T0FZE8"/>
<evidence type="ECO:0000259" key="4">
    <source>
        <dbReference type="Pfam" id="PF09094"/>
    </source>
</evidence>
<gene>
    <name evidence="6" type="ORF">G3M70_04925</name>
</gene>
<evidence type="ECO:0000259" key="3">
    <source>
        <dbReference type="Pfam" id="PF03065"/>
    </source>
</evidence>
<dbReference type="PANTHER" id="PTHR36306:SF1">
    <property type="entry name" value="ALPHA-AMYLASE-RELATED"/>
    <property type="match status" value="1"/>
</dbReference>
<evidence type="ECO:0000256" key="1">
    <source>
        <dbReference type="ARBA" id="ARBA00006821"/>
    </source>
</evidence>
<dbReference type="InterPro" id="IPR011013">
    <property type="entry name" value="Gal_mutarotase_sf_dom"/>
</dbReference>
<evidence type="ECO:0000313" key="6">
    <source>
        <dbReference type="EMBL" id="QPJ61264.1"/>
    </source>
</evidence>
<dbReference type="Pfam" id="PF09095">
    <property type="entry name" value="AmyA-gluTrfs_C"/>
    <property type="match status" value="1"/>
</dbReference>
<accession>A0A7T0FZE8</accession>
<sequence length="713" mass="82388">MKTEPLKFLFAVHNHQPVGNFGHVFEETFEKCYRPYLETLSQFPQLKTSAHFSGPLLEWIEAHRPDYLKQIRKMVGAGQLEVLGGGFYEPLLATIPEEDALGQIQMMSRYLKEKFGAAPRGLWLAERIWSPTLPRVISQAGIEFTILDDTHFSYSGLEDKAIHGYYITESEGYPLNLFPISKELRYSIPFDLPEVTLEKLVTMQKERQCEGLTYADDGEKFGSWPDTWDWVYGERYLERLFQSLQDNRDKIETLHFGEYLDQHRPNGRVYLPPASYEEMMEWALPVHTSQELHHLKQEMTEKEIDPNISRRFIRGGLWNNFLVKYPASNRMHKRMLLASRKVNQLAESDPDKPEALRHLYRAQCNCSYWHGMFGGLYLNYLRHAVYENLLKAQTLASRGLQDTNIKIESLDYDLDGQQEFLVTHPQMTVVISPARGGGVVEFDYLPASFNITNILERSKEAYHQAILDHVERTDDSGDQPQSIHDRVRFKQEGLETFLVYDKEERLSLQEHFVAPEVSMDQVKSGTYEVLGAFAGQPFKTTLIKAGSNSDSSLRFSRKTGLGANRQSVELIKHLTFQKNEASIQTRYEVIHTGEEYLKGSLGVEFNVSLLAGEAPDRYFIDPSGEFSNKPLVTEGQAFGRKRWGMRDEWSGIEVSWDLEQAARILFYPVETVSQSEDGFEKTYQGTCLWFLWDVDLKPDEKKGWEIIWKVERV</sequence>
<name>A0A7T0FZE8_9BACT</name>
<dbReference type="GO" id="GO:0003824">
    <property type="term" value="F:catalytic activity"/>
    <property type="evidence" value="ECO:0007669"/>
    <property type="project" value="InterPro"/>
</dbReference>
<dbReference type="InterPro" id="IPR004300">
    <property type="entry name" value="Glyco_hydro_57_N"/>
</dbReference>
<dbReference type="PANTHER" id="PTHR36306">
    <property type="entry name" value="ALPHA-AMYLASE-RELATED-RELATED"/>
    <property type="match status" value="1"/>
</dbReference>
<dbReference type="Pfam" id="PF03065">
    <property type="entry name" value="Glyco_hydro_57"/>
    <property type="match status" value="1"/>
</dbReference>